<comment type="caution">
    <text evidence="2">The sequence shown here is derived from an EMBL/GenBank/DDBJ whole genome shotgun (WGS) entry which is preliminary data.</text>
</comment>
<dbReference type="Pfam" id="PF12688">
    <property type="entry name" value="TPR_5"/>
    <property type="match status" value="1"/>
</dbReference>
<proteinExistence type="predicted"/>
<accession>A0A949N819</accession>
<keyword evidence="3" id="KW-1185">Reference proteome</keyword>
<evidence type="ECO:0000313" key="3">
    <source>
        <dbReference type="Proteomes" id="UP000694501"/>
    </source>
</evidence>
<dbReference type="AlphaFoldDB" id="A0A949N819"/>
<evidence type="ECO:0000313" key="2">
    <source>
        <dbReference type="EMBL" id="MBU7598071.1"/>
    </source>
</evidence>
<evidence type="ECO:0000259" key="1">
    <source>
        <dbReference type="Pfam" id="PF12688"/>
    </source>
</evidence>
<name>A0A949N819_9ACTN</name>
<sequence>MSPATTPEWERRCTALREGFDDHSPAEFRAAVDALTAELPDGRPAALIERASALDATDRDKEAVALCERALALHLPEYGRSVAEYAAAAGRTDTGHGTADTAAP</sequence>
<dbReference type="Proteomes" id="UP000694501">
    <property type="component" value="Unassembled WGS sequence"/>
</dbReference>
<gene>
    <name evidence="2" type="ORF">JGS22_010715</name>
</gene>
<feature type="domain" description="Tetratrico peptide repeat group 5" evidence="1">
    <location>
        <begin position="35"/>
        <end position="87"/>
    </location>
</feature>
<dbReference type="EMBL" id="JAELVF020000001">
    <property type="protein sequence ID" value="MBU7598071.1"/>
    <property type="molecule type" value="Genomic_DNA"/>
</dbReference>
<dbReference type="RefSeq" id="WP_211041414.1">
    <property type="nucleotide sequence ID" value="NZ_JAELVF020000001.1"/>
</dbReference>
<organism evidence="2 3">
    <name type="scientific">Streptomyces tardus</name>
    <dbReference type="NCBI Taxonomy" id="2780544"/>
    <lineage>
        <taxon>Bacteria</taxon>
        <taxon>Bacillati</taxon>
        <taxon>Actinomycetota</taxon>
        <taxon>Actinomycetes</taxon>
        <taxon>Kitasatosporales</taxon>
        <taxon>Streptomycetaceae</taxon>
        <taxon>Streptomyces</taxon>
    </lineage>
</organism>
<reference evidence="2" key="1">
    <citation type="submission" date="2021-06" db="EMBL/GenBank/DDBJ databases">
        <title>Sequencing of actinobacteria type strains.</title>
        <authorList>
            <person name="Nguyen G.-S."/>
            <person name="Wentzel A."/>
        </authorList>
    </citation>
    <scope>NUCLEOTIDE SEQUENCE</scope>
    <source>
        <strain evidence="2">P38-E01</strain>
    </source>
</reference>
<dbReference type="InterPro" id="IPR041656">
    <property type="entry name" value="TPR_5"/>
</dbReference>
<protein>
    <submittedName>
        <fullName evidence="2">Tetratricopeptide repeat protein</fullName>
    </submittedName>
</protein>